<protein>
    <submittedName>
        <fullName evidence="1">Uncharacterized protein</fullName>
    </submittedName>
</protein>
<sequence length="170" mass="18715">MIYSAAFHLFLGLEIKHIKKDISQVADTRSCFFKTSHAGPRLPPPRQEFGFEICLMVLCLEAVGSRKQHRYHLLSSAALPQRLSFKVRDDQDLAVFVPPVKRYRSSVVGRLGLGQRVRSTVCSDAPTASCLSLSDLCIASAGGTWPLLVGRSLVSSPQPTLYDCCGLIHK</sequence>
<organism evidence="1 2">
    <name type="scientific">Armillaria gallica</name>
    <name type="common">Bulbous honey fungus</name>
    <name type="synonym">Armillaria bulbosa</name>
    <dbReference type="NCBI Taxonomy" id="47427"/>
    <lineage>
        <taxon>Eukaryota</taxon>
        <taxon>Fungi</taxon>
        <taxon>Dikarya</taxon>
        <taxon>Basidiomycota</taxon>
        <taxon>Agaricomycotina</taxon>
        <taxon>Agaricomycetes</taxon>
        <taxon>Agaricomycetidae</taxon>
        <taxon>Agaricales</taxon>
        <taxon>Marasmiineae</taxon>
        <taxon>Physalacriaceae</taxon>
        <taxon>Armillaria</taxon>
    </lineage>
</organism>
<reference evidence="2" key="1">
    <citation type="journal article" date="2017" name="Nat. Ecol. Evol.">
        <title>Genome expansion and lineage-specific genetic innovations in the forest pathogenic fungi Armillaria.</title>
        <authorList>
            <person name="Sipos G."/>
            <person name="Prasanna A.N."/>
            <person name="Walter M.C."/>
            <person name="O'Connor E."/>
            <person name="Balint B."/>
            <person name="Krizsan K."/>
            <person name="Kiss B."/>
            <person name="Hess J."/>
            <person name="Varga T."/>
            <person name="Slot J."/>
            <person name="Riley R."/>
            <person name="Boka B."/>
            <person name="Rigling D."/>
            <person name="Barry K."/>
            <person name="Lee J."/>
            <person name="Mihaltcheva S."/>
            <person name="LaButti K."/>
            <person name="Lipzen A."/>
            <person name="Waldron R."/>
            <person name="Moloney N.M."/>
            <person name="Sperisen C."/>
            <person name="Kredics L."/>
            <person name="Vagvoelgyi C."/>
            <person name="Patrignani A."/>
            <person name="Fitzpatrick D."/>
            <person name="Nagy I."/>
            <person name="Doyle S."/>
            <person name="Anderson J.B."/>
            <person name="Grigoriev I.V."/>
            <person name="Gueldener U."/>
            <person name="Muensterkoetter M."/>
            <person name="Nagy L.G."/>
        </authorList>
    </citation>
    <scope>NUCLEOTIDE SEQUENCE [LARGE SCALE GENOMIC DNA]</scope>
    <source>
        <strain evidence="2">Ar21-2</strain>
    </source>
</reference>
<dbReference type="EMBL" id="KZ293656">
    <property type="protein sequence ID" value="PBK93606.1"/>
    <property type="molecule type" value="Genomic_DNA"/>
</dbReference>
<keyword evidence="2" id="KW-1185">Reference proteome</keyword>
<dbReference type="InParanoid" id="A0A2H3E1M0"/>
<evidence type="ECO:0000313" key="1">
    <source>
        <dbReference type="EMBL" id="PBK93606.1"/>
    </source>
</evidence>
<name>A0A2H3E1M0_ARMGA</name>
<evidence type="ECO:0000313" key="2">
    <source>
        <dbReference type="Proteomes" id="UP000217790"/>
    </source>
</evidence>
<accession>A0A2H3E1M0</accession>
<dbReference type="Proteomes" id="UP000217790">
    <property type="component" value="Unassembled WGS sequence"/>
</dbReference>
<dbReference type="AlphaFoldDB" id="A0A2H3E1M0"/>
<proteinExistence type="predicted"/>
<gene>
    <name evidence="1" type="ORF">ARMGADRAFT_129686</name>
</gene>